<dbReference type="PANTHER" id="PTHR28549:SF1">
    <property type="entry name" value="GLYCOPROTEIN INTEGRAL MEMBRANE PROTEIN 1"/>
    <property type="match status" value="1"/>
</dbReference>
<keyword evidence="1" id="KW-0472">Membrane</keyword>
<sequence length="373" mass="41320">MANKASIFSTFSTEVAAQNQDVTSLSKMAARRMMLLLCAVFSSLFFASVSAALPHEMLVEDATSPMAVKMEKALEETILVEVQEEALAEQIPGELEDKVIKVELKVTVHKGQVKVNDLPVITPGITHLTCDAQIFQPSAGGKLIGQGMATVGVRLLVLQRGEKQLHIEEEVTSVNGTTVLQGVVHQVLIVLSEKQKELKRMVSHVRLEHSKVHQLSADSVVHVAKQVIKTSTMGHAEMTSNQQEAVDIAPEISTEEVAAHDKLPETPLRADPPLKTTTFHSLCSRMEELKNQMCVAFRQMCDEFNLQSFYVRLLALCLICAMTVLMCLACVKAFCPKEELSFEEKIKLGMLCEACELKHTEETYKVLKKYELV</sequence>
<dbReference type="PANTHER" id="PTHR28549">
    <property type="entry name" value="GLYCOPROTEIN INTEGRAL MEMBRANE PROTEIN 1"/>
    <property type="match status" value="1"/>
</dbReference>
<proteinExistence type="predicted"/>
<organism evidence="2 3">
    <name type="scientific">Branchiostoma lanceolatum</name>
    <name type="common">Common lancelet</name>
    <name type="synonym">Amphioxus lanceolatum</name>
    <dbReference type="NCBI Taxonomy" id="7740"/>
    <lineage>
        <taxon>Eukaryota</taxon>
        <taxon>Metazoa</taxon>
        <taxon>Chordata</taxon>
        <taxon>Cephalochordata</taxon>
        <taxon>Leptocardii</taxon>
        <taxon>Amphioxiformes</taxon>
        <taxon>Branchiostomatidae</taxon>
        <taxon>Branchiostoma</taxon>
    </lineage>
</organism>
<feature type="transmembrane region" description="Helical" evidence="1">
    <location>
        <begin position="309"/>
        <end position="331"/>
    </location>
</feature>
<keyword evidence="1" id="KW-1133">Transmembrane helix</keyword>
<keyword evidence="3" id="KW-1185">Reference proteome</keyword>
<dbReference type="EMBL" id="OV696686">
    <property type="protein sequence ID" value="CAH1227717.1"/>
    <property type="molecule type" value="Genomic_DNA"/>
</dbReference>
<evidence type="ECO:0000313" key="2">
    <source>
        <dbReference type="EMBL" id="CAH1227717.1"/>
    </source>
</evidence>
<evidence type="ECO:0000256" key="1">
    <source>
        <dbReference type="SAM" id="Phobius"/>
    </source>
</evidence>
<keyword evidence="1" id="KW-0812">Transmembrane</keyword>
<accession>A0A8J9YNF0</accession>
<dbReference type="InterPro" id="IPR042319">
    <property type="entry name" value="GINM1"/>
</dbReference>
<dbReference type="OrthoDB" id="10022429at2759"/>
<name>A0A8J9YNF0_BRALA</name>
<protein>
    <submittedName>
        <fullName evidence="2">GINM1 protein</fullName>
    </submittedName>
</protein>
<dbReference type="Proteomes" id="UP000838412">
    <property type="component" value="Chromosome 1"/>
</dbReference>
<dbReference type="AlphaFoldDB" id="A0A8J9YNF0"/>
<gene>
    <name evidence="2" type="primary">GINM1</name>
    <name evidence="2" type="ORF">BLAG_LOCUS508</name>
</gene>
<evidence type="ECO:0000313" key="3">
    <source>
        <dbReference type="Proteomes" id="UP000838412"/>
    </source>
</evidence>
<reference evidence="2" key="1">
    <citation type="submission" date="2022-01" db="EMBL/GenBank/DDBJ databases">
        <authorList>
            <person name="Braso-Vives M."/>
        </authorList>
    </citation>
    <scope>NUCLEOTIDE SEQUENCE</scope>
</reference>